<dbReference type="RefSeq" id="WP_026419140.1">
    <property type="nucleotide sequence ID" value="NZ_AUBJ02000001.1"/>
</dbReference>
<sequence>MRTKLTNWYTSTYSNGGGGACVEVGSAPDLVGIRDSKNRDGGVLIVDHRSFTRFITAIKSERY</sequence>
<feature type="domain" description="DUF397" evidence="1">
    <location>
        <begin position="7"/>
        <end position="59"/>
    </location>
</feature>
<accession>A0ABT1JGE5</accession>
<evidence type="ECO:0000313" key="3">
    <source>
        <dbReference type="Proteomes" id="UP000791080"/>
    </source>
</evidence>
<evidence type="ECO:0000313" key="2">
    <source>
        <dbReference type="EMBL" id="MCP2331259.1"/>
    </source>
</evidence>
<reference evidence="2 3" key="1">
    <citation type="submission" date="2022-06" db="EMBL/GenBank/DDBJ databases">
        <title>Genomic Encyclopedia of Type Strains, Phase I: the one thousand microbial genomes (KMG-I) project.</title>
        <authorList>
            <person name="Kyrpides N."/>
        </authorList>
    </citation>
    <scope>NUCLEOTIDE SEQUENCE [LARGE SCALE GENOMIC DNA]</scope>
    <source>
        <strain evidence="2 3">DSM 43889</strain>
    </source>
</reference>
<evidence type="ECO:0000259" key="1">
    <source>
        <dbReference type="Pfam" id="PF04149"/>
    </source>
</evidence>
<keyword evidence="3" id="KW-1185">Reference proteome</keyword>
<organism evidence="2 3">
    <name type="scientific">Actinoalloteichus caeruleus DSM 43889</name>
    <dbReference type="NCBI Taxonomy" id="1120930"/>
    <lineage>
        <taxon>Bacteria</taxon>
        <taxon>Bacillati</taxon>
        <taxon>Actinomycetota</taxon>
        <taxon>Actinomycetes</taxon>
        <taxon>Pseudonocardiales</taxon>
        <taxon>Pseudonocardiaceae</taxon>
        <taxon>Actinoalloteichus</taxon>
        <taxon>Actinoalloteichus cyanogriseus</taxon>
    </lineage>
</organism>
<proteinExistence type="predicted"/>
<comment type="caution">
    <text evidence="2">The sequence shown here is derived from an EMBL/GenBank/DDBJ whole genome shotgun (WGS) entry which is preliminary data.</text>
</comment>
<name>A0ABT1JGE5_ACTCY</name>
<dbReference type="InterPro" id="IPR007278">
    <property type="entry name" value="DUF397"/>
</dbReference>
<dbReference type="Pfam" id="PF04149">
    <property type="entry name" value="DUF397"/>
    <property type="match status" value="1"/>
</dbReference>
<dbReference type="Proteomes" id="UP000791080">
    <property type="component" value="Unassembled WGS sequence"/>
</dbReference>
<gene>
    <name evidence="2" type="ORF">G443_001529</name>
</gene>
<dbReference type="PROSITE" id="PS51257">
    <property type="entry name" value="PROKAR_LIPOPROTEIN"/>
    <property type="match status" value="1"/>
</dbReference>
<protein>
    <recommendedName>
        <fullName evidence="1">DUF397 domain-containing protein</fullName>
    </recommendedName>
</protein>
<dbReference type="EMBL" id="AUBJ02000001">
    <property type="protein sequence ID" value="MCP2331259.1"/>
    <property type="molecule type" value="Genomic_DNA"/>
</dbReference>